<dbReference type="PANTHER" id="PTHR45626">
    <property type="entry name" value="TRANSCRIPTION TERMINATION FACTOR 2-RELATED"/>
    <property type="match status" value="1"/>
</dbReference>
<evidence type="ECO:0000256" key="1">
    <source>
        <dbReference type="ARBA" id="ARBA00022741"/>
    </source>
</evidence>
<dbReference type="InterPro" id="IPR001650">
    <property type="entry name" value="Helicase_C-like"/>
</dbReference>
<dbReference type="Proteomes" id="UP000184073">
    <property type="component" value="Unassembled WGS sequence"/>
</dbReference>
<organism evidence="6 7">
    <name type="scientific">Aspergillus versicolor CBS 583.65</name>
    <dbReference type="NCBI Taxonomy" id="1036611"/>
    <lineage>
        <taxon>Eukaryota</taxon>
        <taxon>Fungi</taxon>
        <taxon>Dikarya</taxon>
        <taxon>Ascomycota</taxon>
        <taxon>Pezizomycotina</taxon>
        <taxon>Eurotiomycetes</taxon>
        <taxon>Eurotiomycetidae</taxon>
        <taxon>Eurotiales</taxon>
        <taxon>Aspergillaceae</taxon>
        <taxon>Aspergillus</taxon>
        <taxon>Aspergillus subgen. Nidulantes</taxon>
    </lineage>
</organism>
<dbReference type="GO" id="GO:0005524">
    <property type="term" value="F:ATP binding"/>
    <property type="evidence" value="ECO:0007669"/>
    <property type="project" value="UniProtKB-KW"/>
</dbReference>
<dbReference type="Gene3D" id="3.40.50.300">
    <property type="entry name" value="P-loop containing nucleotide triphosphate hydrolases"/>
    <property type="match status" value="1"/>
</dbReference>
<dbReference type="STRING" id="1036611.A0A1L9PCL9"/>
<evidence type="ECO:0000259" key="5">
    <source>
        <dbReference type="PROSITE" id="PS51194"/>
    </source>
</evidence>
<proteinExistence type="predicted"/>
<dbReference type="EMBL" id="KV878126">
    <property type="protein sequence ID" value="OJI99277.1"/>
    <property type="molecule type" value="Genomic_DNA"/>
</dbReference>
<evidence type="ECO:0000313" key="7">
    <source>
        <dbReference type="Proteomes" id="UP000184073"/>
    </source>
</evidence>
<dbReference type="InterPro" id="IPR038718">
    <property type="entry name" value="SNF2-like_sf"/>
</dbReference>
<dbReference type="InterPro" id="IPR027417">
    <property type="entry name" value="P-loop_NTPase"/>
</dbReference>
<evidence type="ECO:0000256" key="2">
    <source>
        <dbReference type="ARBA" id="ARBA00022801"/>
    </source>
</evidence>
<dbReference type="OrthoDB" id="448448at2759"/>
<dbReference type="AlphaFoldDB" id="A0A1L9PCL9"/>
<dbReference type="SMART" id="SM00487">
    <property type="entry name" value="DEXDc"/>
    <property type="match status" value="1"/>
</dbReference>
<feature type="domain" description="Helicase ATP-binding" evidence="4">
    <location>
        <begin position="245"/>
        <end position="411"/>
    </location>
</feature>
<sequence length="755" mass="84891">MVGVISSIDWKGETTPKRVSIEPFGNVLKLRLCTEPRKYAGMITVPALRKLHEKHSVHLAGTLFPPKTTDAKGKNAESDADPMVHVLVYGNRDDKDSIGACLNEGDVFLQHPITAPFDPRITYLNPNYLVRPGGKGPELGEVVALGEDQEPETARSISSAEKNKVMQIFDSAMPETGTYSAIKQSQRLSTTLKEYQLVALSVMVERETSRVHDLKFPSLWRPVKGSSGYRNNITGVTQDNPTPLKGGILADEMGLGKTLSLLSLVCFSLDTLDERGIPDSHPRATLVIAPKSTIPAWEHQIKKHIQPGQVRYVVYHGTKREGVKQPFNRNYDIVITTYETLHHDSKADNKLRDEKWYRVVLDEAHRIRNRASAQFKAAAELNSYYRWCLTGTPIQNSLDDYCALLAFLQVETFREKRLFDYWIAGPMERKGARGVNDLKILVAATCLRRTKNMVEDAVELPGKSEVIEPIQLAPAEREIYEFFQRKASKIMVRLDQPEQCERKNNTLSIINNMRVICNHGEDLLPESQVAIWNDHKKAKEDTSLSPERVEGLSLPSPGGVHCNFNTGSNRPSTKVQALLKNLEKEQRASGKVSPKLVKSVVFSQWTKMLDLVGDALRGCNYEFARIDGGSSLSYRSDALQRFNENGNCTVMLASTRSAAEGIDMTAASFVHILEPHWNPKLEDQAIARVHRIGQSRNVLVTKYLVQNSIEDYVRWLQDDKNWITQISLAGTDVELSSLDLDCQRREKLQQVFTLT</sequence>
<evidence type="ECO:0000313" key="6">
    <source>
        <dbReference type="EMBL" id="OJI99277.1"/>
    </source>
</evidence>
<dbReference type="VEuPathDB" id="FungiDB:ASPVEDRAFT_508057"/>
<evidence type="ECO:0000259" key="4">
    <source>
        <dbReference type="PROSITE" id="PS51192"/>
    </source>
</evidence>
<dbReference type="GO" id="GO:0016787">
    <property type="term" value="F:hydrolase activity"/>
    <property type="evidence" value="ECO:0007669"/>
    <property type="project" value="UniProtKB-KW"/>
</dbReference>
<dbReference type="Gene3D" id="3.40.50.10810">
    <property type="entry name" value="Tandem AAA-ATPase domain"/>
    <property type="match status" value="1"/>
</dbReference>
<dbReference type="CDD" id="cd18008">
    <property type="entry name" value="DEXDc_SHPRH-like"/>
    <property type="match status" value="1"/>
</dbReference>
<name>A0A1L9PCL9_ASPVE</name>
<dbReference type="PROSITE" id="PS51192">
    <property type="entry name" value="HELICASE_ATP_BIND_1"/>
    <property type="match status" value="1"/>
</dbReference>
<evidence type="ECO:0000256" key="3">
    <source>
        <dbReference type="ARBA" id="ARBA00022840"/>
    </source>
</evidence>
<feature type="domain" description="Helicase C-terminal" evidence="5">
    <location>
        <begin position="574"/>
        <end position="739"/>
    </location>
</feature>
<keyword evidence="2" id="KW-0378">Hydrolase</keyword>
<keyword evidence="7" id="KW-1185">Reference proteome</keyword>
<dbReference type="InterPro" id="IPR049730">
    <property type="entry name" value="SNF2/RAD54-like_C"/>
</dbReference>
<gene>
    <name evidence="6" type="ORF">ASPVEDRAFT_508057</name>
</gene>
<dbReference type="RefSeq" id="XP_040665040.1">
    <property type="nucleotide sequence ID" value="XM_040814370.1"/>
</dbReference>
<dbReference type="InterPro" id="IPR014001">
    <property type="entry name" value="Helicase_ATP-bd"/>
</dbReference>
<dbReference type="GO" id="GO:0006281">
    <property type="term" value="P:DNA repair"/>
    <property type="evidence" value="ECO:0007669"/>
    <property type="project" value="TreeGrafter"/>
</dbReference>
<dbReference type="GO" id="GO:0008094">
    <property type="term" value="F:ATP-dependent activity, acting on DNA"/>
    <property type="evidence" value="ECO:0007669"/>
    <property type="project" value="TreeGrafter"/>
</dbReference>
<keyword evidence="1" id="KW-0547">Nucleotide-binding</keyword>
<dbReference type="SUPFAM" id="SSF52540">
    <property type="entry name" value="P-loop containing nucleoside triphosphate hydrolases"/>
    <property type="match status" value="2"/>
</dbReference>
<keyword evidence="3" id="KW-0067">ATP-binding</keyword>
<dbReference type="Pfam" id="PF00176">
    <property type="entry name" value="SNF2-rel_dom"/>
    <property type="match status" value="1"/>
</dbReference>
<dbReference type="GeneID" id="63729881"/>
<dbReference type="CDD" id="cd18793">
    <property type="entry name" value="SF2_C_SNF"/>
    <property type="match status" value="1"/>
</dbReference>
<accession>A0A1L9PCL9</accession>
<dbReference type="Pfam" id="PF00271">
    <property type="entry name" value="Helicase_C"/>
    <property type="match status" value="1"/>
</dbReference>
<dbReference type="SMART" id="SM00490">
    <property type="entry name" value="HELICc"/>
    <property type="match status" value="1"/>
</dbReference>
<dbReference type="PROSITE" id="PS51194">
    <property type="entry name" value="HELICASE_CTER"/>
    <property type="match status" value="1"/>
</dbReference>
<protein>
    <recommendedName>
        <fullName evidence="8">Helicase ATP-binding domain-containing protein</fullName>
    </recommendedName>
</protein>
<reference evidence="7" key="1">
    <citation type="journal article" date="2017" name="Genome Biol.">
        <title>Comparative genomics reveals high biological diversity and specific adaptations in the industrially and medically important fungal genus Aspergillus.</title>
        <authorList>
            <person name="de Vries R.P."/>
            <person name="Riley R."/>
            <person name="Wiebenga A."/>
            <person name="Aguilar-Osorio G."/>
            <person name="Amillis S."/>
            <person name="Uchima C.A."/>
            <person name="Anderluh G."/>
            <person name="Asadollahi M."/>
            <person name="Askin M."/>
            <person name="Barry K."/>
            <person name="Battaglia E."/>
            <person name="Bayram O."/>
            <person name="Benocci T."/>
            <person name="Braus-Stromeyer S.A."/>
            <person name="Caldana C."/>
            <person name="Canovas D."/>
            <person name="Cerqueira G.C."/>
            <person name="Chen F."/>
            <person name="Chen W."/>
            <person name="Choi C."/>
            <person name="Clum A."/>
            <person name="Dos Santos R.A."/>
            <person name="Damasio A.R."/>
            <person name="Diallinas G."/>
            <person name="Emri T."/>
            <person name="Fekete E."/>
            <person name="Flipphi M."/>
            <person name="Freyberg S."/>
            <person name="Gallo A."/>
            <person name="Gournas C."/>
            <person name="Habgood R."/>
            <person name="Hainaut M."/>
            <person name="Harispe M.L."/>
            <person name="Henrissat B."/>
            <person name="Hilden K.S."/>
            <person name="Hope R."/>
            <person name="Hossain A."/>
            <person name="Karabika E."/>
            <person name="Karaffa L."/>
            <person name="Karanyi Z."/>
            <person name="Krasevec N."/>
            <person name="Kuo A."/>
            <person name="Kusch H."/>
            <person name="LaButti K."/>
            <person name="Lagendijk E.L."/>
            <person name="Lapidus A."/>
            <person name="Levasseur A."/>
            <person name="Lindquist E."/>
            <person name="Lipzen A."/>
            <person name="Logrieco A.F."/>
            <person name="MacCabe A."/>
            <person name="Maekelae M.R."/>
            <person name="Malavazi I."/>
            <person name="Melin P."/>
            <person name="Meyer V."/>
            <person name="Mielnichuk N."/>
            <person name="Miskei M."/>
            <person name="Molnar A.P."/>
            <person name="Mule G."/>
            <person name="Ngan C.Y."/>
            <person name="Orejas M."/>
            <person name="Orosz E."/>
            <person name="Ouedraogo J.P."/>
            <person name="Overkamp K.M."/>
            <person name="Park H.-S."/>
            <person name="Perrone G."/>
            <person name="Piumi F."/>
            <person name="Punt P.J."/>
            <person name="Ram A.F."/>
            <person name="Ramon A."/>
            <person name="Rauscher S."/>
            <person name="Record E."/>
            <person name="Riano-Pachon D.M."/>
            <person name="Robert V."/>
            <person name="Roehrig J."/>
            <person name="Ruller R."/>
            <person name="Salamov A."/>
            <person name="Salih N.S."/>
            <person name="Samson R.A."/>
            <person name="Sandor E."/>
            <person name="Sanguinetti M."/>
            <person name="Schuetze T."/>
            <person name="Sepcic K."/>
            <person name="Shelest E."/>
            <person name="Sherlock G."/>
            <person name="Sophianopoulou V."/>
            <person name="Squina F.M."/>
            <person name="Sun H."/>
            <person name="Susca A."/>
            <person name="Todd R.B."/>
            <person name="Tsang A."/>
            <person name="Unkles S.E."/>
            <person name="van de Wiele N."/>
            <person name="van Rossen-Uffink D."/>
            <person name="Oliveira J.V."/>
            <person name="Vesth T.C."/>
            <person name="Visser J."/>
            <person name="Yu J.-H."/>
            <person name="Zhou M."/>
            <person name="Andersen M.R."/>
            <person name="Archer D.B."/>
            <person name="Baker S.E."/>
            <person name="Benoit I."/>
            <person name="Brakhage A.A."/>
            <person name="Braus G.H."/>
            <person name="Fischer R."/>
            <person name="Frisvad J.C."/>
            <person name="Goldman G.H."/>
            <person name="Houbraken J."/>
            <person name="Oakley B."/>
            <person name="Pocsi I."/>
            <person name="Scazzocchio C."/>
            <person name="Seiboth B."/>
            <person name="vanKuyk P.A."/>
            <person name="Wortman J."/>
            <person name="Dyer P.S."/>
            <person name="Grigoriev I.V."/>
        </authorList>
    </citation>
    <scope>NUCLEOTIDE SEQUENCE [LARGE SCALE GENOMIC DNA]</scope>
    <source>
        <strain evidence="7">CBS 583.65</strain>
    </source>
</reference>
<evidence type="ECO:0008006" key="8">
    <source>
        <dbReference type="Google" id="ProtNLM"/>
    </source>
</evidence>
<dbReference type="GO" id="GO:0005634">
    <property type="term" value="C:nucleus"/>
    <property type="evidence" value="ECO:0007669"/>
    <property type="project" value="TreeGrafter"/>
</dbReference>
<dbReference type="InterPro" id="IPR050628">
    <property type="entry name" value="SNF2_RAD54_helicase_TF"/>
</dbReference>
<dbReference type="InterPro" id="IPR000330">
    <property type="entry name" value="SNF2_N"/>
</dbReference>
<dbReference type="PANTHER" id="PTHR45626:SF52">
    <property type="entry name" value="SINGLE-STRANDED DNA-DEPENDENT ATPASE (EUROFUNG)"/>
    <property type="match status" value="1"/>
</dbReference>